<keyword evidence="2" id="KW-1185">Reference proteome</keyword>
<gene>
    <name evidence="1" type="primary">41</name>
    <name evidence="1" type="ORF">SEA_KISI_41</name>
</gene>
<organism evidence="1 2">
    <name type="scientific">Mycobacterium phage KiSi</name>
    <dbReference type="NCBI Taxonomy" id="2507856"/>
    <lineage>
        <taxon>Viruses</taxon>
        <taxon>Duplodnaviria</taxon>
        <taxon>Heunggongvirae</taxon>
        <taxon>Uroviricota</taxon>
        <taxon>Caudoviricetes</taxon>
        <taxon>Weiservirinae</taxon>
        <taxon>Anayavirus</taxon>
        <taxon>Anayavirus kisi</taxon>
    </lineage>
</organism>
<proteinExistence type="predicted"/>
<dbReference type="RefSeq" id="YP_009953132.1">
    <property type="nucleotide sequence ID" value="NC_051619.1"/>
</dbReference>
<dbReference type="EMBL" id="MK376955">
    <property type="protein sequence ID" value="QAU06459.1"/>
    <property type="molecule type" value="Genomic_DNA"/>
</dbReference>
<protein>
    <submittedName>
        <fullName evidence="1">Uncharacterized protein</fullName>
    </submittedName>
</protein>
<dbReference type="Proteomes" id="UP000290331">
    <property type="component" value="Segment"/>
</dbReference>
<dbReference type="KEGG" id="vg:60324599"/>
<reference evidence="1 2" key="1">
    <citation type="submission" date="2019-01" db="EMBL/GenBank/DDBJ databases">
        <authorList>
            <person name="Kinder M."/>
            <person name="Sitio E."/>
            <person name="Ackerson L."/>
            <person name="Anderson L."/>
            <person name="Cottrell A."/>
            <person name="Eggleston T."/>
            <person name="Kiefer A."/>
            <person name="Ukcamaj A."/>
            <person name="Vendrell P."/>
            <person name="Waytashek C."/>
            <person name="Yeo A."/>
            <person name="Braley A.B."/>
            <person name="Ettinger A.-S.H."/>
            <person name="Ettinger W.F."/>
            <person name="Anders K.R."/>
            <person name="Bradley K.W."/>
            <person name="Asai D.J."/>
            <person name="Bowman C.A."/>
            <person name="Russell D.A."/>
            <person name="Pope W.H."/>
            <person name="Jacobs-Sera D."/>
            <person name="Hendrix R.W."/>
            <person name="Hatfull G.F."/>
        </authorList>
    </citation>
    <scope>NUCLEOTIDE SEQUENCE [LARGE SCALE GENOMIC DNA]</scope>
</reference>
<evidence type="ECO:0000313" key="2">
    <source>
        <dbReference type="Proteomes" id="UP000290331"/>
    </source>
</evidence>
<name>A0A410TBL1_9CAUD</name>
<dbReference type="GeneID" id="60324599"/>
<sequence>MSINTTYPFTCATGTINGQPVARNYTVEAADARELHEFDDRLDVAAYRLLQAAIGSGLPVNLVTRNRDGRRERVTVIVEYAVIDRRVEGNPVAGSGNLIRVRYWGFGHNVWLADIESIATPDVEYLD</sequence>
<evidence type="ECO:0000313" key="1">
    <source>
        <dbReference type="EMBL" id="QAU06459.1"/>
    </source>
</evidence>
<accession>A0A410TBL1</accession>